<evidence type="ECO:0000313" key="4">
    <source>
        <dbReference type="Proteomes" id="UP000059188"/>
    </source>
</evidence>
<name>A0A0B7FMQ9_THACB</name>
<reference evidence="3 4" key="1">
    <citation type="submission" date="2014-11" db="EMBL/GenBank/DDBJ databases">
        <authorList>
            <person name="Wibberg Daniel"/>
        </authorList>
    </citation>
    <scope>NUCLEOTIDE SEQUENCE [LARGE SCALE GENOMIC DNA]</scope>
    <source>
        <strain evidence="3">Rhizoctonia solani AG1-IB 7/3/14</strain>
    </source>
</reference>
<sequence>MAKSMRSKSKRAFRRTKREEGVYAAVHAARLERLSSKLAAKVSADKDGDQNMNQGEDAEGEQVEDIGEDTAMSGEADEGEGSTAPKKISTSGPRGSRREEWRKSKGLPARSKGGNRMNKHGVIASSKRSGRTKRRR</sequence>
<dbReference type="GO" id="GO:0030687">
    <property type="term" value="C:preribosome, large subunit precursor"/>
    <property type="evidence" value="ECO:0007669"/>
    <property type="project" value="TreeGrafter"/>
</dbReference>
<accession>A0A0B7FMQ9</accession>
<dbReference type="EMBL" id="LN679102">
    <property type="protein sequence ID" value="CEL57457.1"/>
    <property type="molecule type" value="Genomic_DNA"/>
</dbReference>
<feature type="region of interest" description="Disordered" evidence="1">
    <location>
        <begin position="42"/>
        <end position="136"/>
    </location>
</feature>
<dbReference type="STRING" id="1108050.A0A0B7FMQ9"/>
<protein>
    <recommendedName>
        <fullName evidence="2">DUF2423 domain-containing protein</fullName>
    </recommendedName>
</protein>
<feature type="compositionally biased region" description="Acidic residues" evidence="1">
    <location>
        <begin position="56"/>
        <end position="68"/>
    </location>
</feature>
<dbReference type="Proteomes" id="UP000059188">
    <property type="component" value="Unassembled WGS sequence"/>
</dbReference>
<dbReference type="Pfam" id="PF10338">
    <property type="entry name" value="YBL028C_N"/>
    <property type="match status" value="1"/>
</dbReference>
<gene>
    <name evidence="3" type="ORF">RSOLAG1IB_02197</name>
</gene>
<feature type="region of interest" description="Disordered" evidence="1">
    <location>
        <begin position="1"/>
        <end position="21"/>
    </location>
</feature>
<evidence type="ECO:0000256" key="1">
    <source>
        <dbReference type="SAM" id="MobiDB-lite"/>
    </source>
</evidence>
<dbReference type="PANTHER" id="PTHR28219:SF1">
    <property type="entry name" value="UPF0642 PROTEIN YBL028C"/>
    <property type="match status" value="1"/>
</dbReference>
<dbReference type="OrthoDB" id="4087970at2759"/>
<evidence type="ECO:0000259" key="2">
    <source>
        <dbReference type="Pfam" id="PF10338"/>
    </source>
</evidence>
<dbReference type="AlphaFoldDB" id="A0A0B7FMQ9"/>
<organism evidence="3 4">
    <name type="scientific">Thanatephorus cucumeris (strain AG1-IB / isolate 7/3/14)</name>
    <name type="common">Lettuce bottom rot fungus</name>
    <name type="synonym">Rhizoctonia solani</name>
    <dbReference type="NCBI Taxonomy" id="1108050"/>
    <lineage>
        <taxon>Eukaryota</taxon>
        <taxon>Fungi</taxon>
        <taxon>Dikarya</taxon>
        <taxon>Basidiomycota</taxon>
        <taxon>Agaricomycotina</taxon>
        <taxon>Agaricomycetes</taxon>
        <taxon>Cantharellales</taxon>
        <taxon>Ceratobasidiaceae</taxon>
        <taxon>Rhizoctonia</taxon>
        <taxon>Rhizoctonia solani AG-1</taxon>
    </lineage>
</organism>
<feature type="compositionally biased region" description="Basic residues" evidence="1">
    <location>
        <begin position="1"/>
        <end position="16"/>
    </location>
</feature>
<proteinExistence type="predicted"/>
<dbReference type="PANTHER" id="PTHR28219">
    <property type="entry name" value="UPF0642 PROTEIN YBL028C"/>
    <property type="match status" value="1"/>
</dbReference>
<dbReference type="InterPro" id="IPR019434">
    <property type="entry name" value="DUF2423"/>
</dbReference>
<feature type="domain" description="DUF2423" evidence="2">
    <location>
        <begin position="1"/>
        <end position="43"/>
    </location>
</feature>
<evidence type="ECO:0000313" key="3">
    <source>
        <dbReference type="EMBL" id="CEL57457.1"/>
    </source>
</evidence>
<keyword evidence="4" id="KW-1185">Reference proteome</keyword>